<evidence type="ECO:0000313" key="2">
    <source>
        <dbReference type="Proteomes" id="UP000675881"/>
    </source>
</evidence>
<keyword evidence="2" id="KW-1185">Reference proteome</keyword>
<gene>
    <name evidence="1" type="ORF">LSAA_9948</name>
</gene>
<protein>
    <submittedName>
        <fullName evidence="1">(salmon louse) hypothetical protein</fullName>
    </submittedName>
</protein>
<name>A0A7R8H9B6_LEPSM</name>
<dbReference type="AlphaFoldDB" id="A0A7R8H9B6"/>
<organism evidence="1 2">
    <name type="scientific">Lepeophtheirus salmonis</name>
    <name type="common">Salmon louse</name>
    <name type="synonym">Caligus salmonis</name>
    <dbReference type="NCBI Taxonomy" id="72036"/>
    <lineage>
        <taxon>Eukaryota</taxon>
        <taxon>Metazoa</taxon>
        <taxon>Ecdysozoa</taxon>
        <taxon>Arthropoda</taxon>
        <taxon>Crustacea</taxon>
        <taxon>Multicrustacea</taxon>
        <taxon>Hexanauplia</taxon>
        <taxon>Copepoda</taxon>
        <taxon>Siphonostomatoida</taxon>
        <taxon>Caligidae</taxon>
        <taxon>Lepeophtheirus</taxon>
    </lineage>
</organism>
<evidence type="ECO:0000313" key="1">
    <source>
        <dbReference type="EMBL" id="CAF2946554.1"/>
    </source>
</evidence>
<reference evidence="1" key="1">
    <citation type="submission" date="2021-02" db="EMBL/GenBank/DDBJ databases">
        <authorList>
            <person name="Bekaert M."/>
        </authorList>
    </citation>
    <scope>NUCLEOTIDE SEQUENCE</scope>
    <source>
        <strain evidence="1">IoA-00</strain>
    </source>
</reference>
<dbReference type="Proteomes" id="UP000675881">
    <property type="component" value="Chromosome 5"/>
</dbReference>
<sequence>MMDGSLHEMSNSRFHSENVCVSYDDDSWKRPFQEVDVLFDDDEETAAPPFSSIRLEAAGGLGGNPTNSQSTLSDAASLELFIFASFPSNLGPQIRQMKRDPFCPIHEPHTFILSKKRSLG</sequence>
<dbReference type="EMBL" id="HG994584">
    <property type="protein sequence ID" value="CAF2946554.1"/>
    <property type="molecule type" value="Genomic_DNA"/>
</dbReference>
<proteinExistence type="predicted"/>
<accession>A0A7R8H9B6</accession>